<reference evidence="6 7" key="1">
    <citation type="journal article" date="2019" name="Emerg. Microbes Infect.">
        <title>Comprehensive subspecies identification of 175 nontuberculous mycobacteria species based on 7547 genomic profiles.</title>
        <authorList>
            <person name="Matsumoto Y."/>
            <person name="Kinjo T."/>
            <person name="Motooka D."/>
            <person name="Nabeya D."/>
            <person name="Jung N."/>
            <person name="Uechi K."/>
            <person name="Horii T."/>
            <person name="Iida T."/>
            <person name="Fujita J."/>
            <person name="Nakamura S."/>
        </authorList>
    </citation>
    <scope>NUCLEOTIDE SEQUENCE [LARGE SCALE GENOMIC DNA]</scope>
    <source>
        <strain evidence="6 7">JCM 6377</strain>
    </source>
</reference>
<dbReference type="Gene3D" id="3.40.309.10">
    <property type="entry name" value="Aldehyde Dehydrogenase, Chain A, domain 2"/>
    <property type="match status" value="1"/>
</dbReference>
<evidence type="ECO:0000313" key="7">
    <source>
        <dbReference type="Proteomes" id="UP000465302"/>
    </source>
</evidence>
<dbReference type="PROSITE" id="PS00070">
    <property type="entry name" value="ALDEHYDE_DEHYDR_CYS"/>
    <property type="match status" value="1"/>
</dbReference>
<dbReference type="FunFam" id="3.40.605.10:FF:000007">
    <property type="entry name" value="NAD/NADP-dependent betaine aldehyde dehydrogenase"/>
    <property type="match status" value="1"/>
</dbReference>
<evidence type="ECO:0000256" key="1">
    <source>
        <dbReference type="ARBA" id="ARBA00009986"/>
    </source>
</evidence>
<dbReference type="CDD" id="cd07114">
    <property type="entry name" value="ALDH_DhaS"/>
    <property type="match status" value="1"/>
</dbReference>
<dbReference type="Proteomes" id="UP000465302">
    <property type="component" value="Unassembled WGS sequence"/>
</dbReference>
<dbReference type="RefSeq" id="WP_234816278.1">
    <property type="nucleotide sequence ID" value="NZ_BLKS01000001.1"/>
</dbReference>
<dbReference type="Gene3D" id="3.40.605.10">
    <property type="entry name" value="Aldehyde Dehydrogenase, Chain A, domain 1"/>
    <property type="match status" value="1"/>
</dbReference>
<dbReference type="PROSITE" id="PS00687">
    <property type="entry name" value="ALDEHYDE_DEHYDR_GLU"/>
    <property type="match status" value="1"/>
</dbReference>
<feature type="domain" description="Aldehyde dehydrogenase" evidence="5">
    <location>
        <begin position="21"/>
        <end position="484"/>
    </location>
</feature>
<comment type="similarity">
    <text evidence="1 4">Belongs to the aldehyde dehydrogenase family.</text>
</comment>
<dbReference type="PANTHER" id="PTHR11699">
    <property type="entry name" value="ALDEHYDE DEHYDROGENASE-RELATED"/>
    <property type="match status" value="1"/>
</dbReference>
<dbReference type="FunFam" id="3.40.309.10:FF:000012">
    <property type="entry name" value="Betaine aldehyde dehydrogenase"/>
    <property type="match status" value="1"/>
</dbReference>
<dbReference type="EMBL" id="BLKS01000001">
    <property type="protein sequence ID" value="GFG52379.1"/>
    <property type="molecule type" value="Genomic_DNA"/>
</dbReference>
<evidence type="ECO:0000256" key="3">
    <source>
        <dbReference type="PROSITE-ProRule" id="PRU10007"/>
    </source>
</evidence>
<dbReference type="AlphaFoldDB" id="A0A7I9W4Q7"/>
<keyword evidence="2 4" id="KW-0560">Oxidoreductase</keyword>
<dbReference type="InterPro" id="IPR015590">
    <property type="entry name" value="Aldehyde_DH_dom"/>
</dbReference>
<feature type="active site" evidence="3">
    <location>
        <position position="257"/>
    </location>
</feature>
<dbReference type="InterPro" id="IPR016160">
    <property type="entry name" value="Ald_DH_CS_CYS"/>
</dbReference>
<organism evidence="6 7">
    <name type="scientific">Mycolicibacterium agri</name>
    <name type="common">Mycobacterium agri</name>
    <dbReference type="NCBI Taxonomy" id="36811"/>
    <lineage>
        <taxon>Bacteria</taxon>
        <taxon>Bacillati</taxon>
        <taxon>Actinomycetota</taxon>
        <taxon>Actinomycetes</taxon>
        <taxon>Mycobacteriales</taxon>
        <taxon>Mycobacteriaceae</taxon>
        <taxon>Mycolicibacterium</taxon>
    </lineage>
</organism>
<dbReference type="InterPro" id="IPR016162">
    <property type="entry name" value="Ald_DH_N"/>
</dbReference>
<evidence type="ECO:0000313" key="6">
    <source>
        <dbReference type="EMBL" id="GFG52379.1"/>
    </source>
</evidence>
<dbReference type="SUPFAM" id="SSF53720">
    <property type="entry name" value="ALDH-like"/>
    <property type="match status" value="1"/>
</dbReference>
<accession>A0A7I9W4Q7</accession>
<protein>
    <submittedName>
        <fullName evidence="6">Aldehyde dehydrogenase</fullName>
    </submittedName>
</protein>
<dbReference type="InterPro" id="IPR016161">
    <property type="entry name" value="Ald_DH/histidinol_DH"/>
</dbReference>
<name>A0A7I9W4Q7_MYCAG</name>
<dbReference type="InterPro" id="IPR016163">
    <property type="entry name" value="Ald_DH_C"/>
</dbReference>
<evidence type="ECO:0000259" key="5">
    <source>
        <dbReference type="Pfam" id="PF00171"/>
    </source>
</evidence>
<gene>
    <name evidence="6" type="ORF">MAGR_38200</name>
</gene>
<dbReference type="InterPro" id="IPR029510">
    <property type="entry name" value="Ald_DH_CS_GLU"/>
</dbReference>
<proteinExistence type="inferred from homology"/>
<comment type="caution">
    <text evidence="6">The sequence shown here is derived from an EMBL/GenBank/DDBJ whole genome shotgun (WGS) entry which is preliminary data.</text>
</comment>
<evidence type="ECO:0000256" key="2">
    <source>
        <dbReference type="ARBA" id="ARBA00023002"/>
    </source>
</evidence>
<evidence type="ECO:0000256" key="4">
    <source>
        <dbReference type="RuleBase" id="RU003345"/>
    </source>
</evidence>
<dbReference type="Pfam" id="PF00171">
    <property type="entry name" value="Aldedh"/>
    <property type="match status" value="1"/>
</dbReference>
<sequence>MTNRPLPAPNVPDHLFIGGKWVPPADGGTRESVDPYTSKPWATLPEAGDDDVRKAVSAAGQALEGTWGQMSGRDRRKMMLRIADVISARAEELALIETYDNGKLLREMRGQLDGLPDWYEFYAGLADKVRGATVPLSKPNFFGYTLKEPAGICAAITAWNSPLLLMTWKLAPALAAGCTMVIKPSEHASASTLAFGRVLEEADVPPGVVNIVTGGPSTGRALIGDPRVAKVSFTGSVDVGAQVGQAAIGDLKRVTLELGGKSPNIVFDDAPLEEAVSGAVAGIFAATGQTCAAGSRVLVHKDIHDQFAAALAERAAGIKLGDPLAEDTQMGPVAFDAQLQKVQRYIQIASEEGARLLHGGQRPHDDTLTDGLFIEPTVLGHVDNQMRIAREEVFGPVVAIIPFSDEADAIRIANDSSYGLAAGVWTRDVGRAHRMAKALRAGTVWVNSYRTVSYEMPYGGFGASGIGRENGIEAIEAYLEDKAVWINTAESGTTRDPFKLG</sequence>
<dbReference type="GO" id="GO:0016620">
    <property type="term" value="F:oxidoreductase activity, acting on the aldehyde or oxo group of donors, NAD or NADP as acceptor"/>
    <property type="evidence" value="ECO:0007669"/>
    <property type="project" value="InterPro"/>
</dbReference>